<evidence type="ECO:0000313" key="7">
    <source>
        <dbReference type="EMBL" id="MEQ2205218.1"/>
    </source>
</evidence>
<dbReference type="SMART" id="SM00303">
    <property type="entry name" value="GPS"/>
    <property type="match status" value="1"/>
</dbReference>
<comment type="caution">
    <text evidence="7">The sequence shown here is derived from an EMBL/GenBank/DDBJ whole genome shotgun (WGS) entry which is preliminary data.</text>
</comment>
<evidence type="ECO:0000256" key="1">
    <source>
        <dbReference type="ARBA" id="ARBA00004370"/>
    </source>
</evidence>
<keyword evidence="4" id="KW-0472">Membrane</keyword>
<dbReference type="PROSITE" id="PS50221">
    <property type="entry name" value="GAIN_B"/>
    <property type="match status" value="1"/>
</dbReference>
<dbReference type="Proteomes" id="UP001434883">
    <property type="component" value="Unassembled WGS sequence"/>
</dbReference>
<evidence type="ECO:0000313" key="8">
    <source>
        <dbReference type="Proteomes" id="UP001434883"/>
    </source>
</evidence>
<keyword evidence="7" id="KW-0675">Receptor</keyword>
<accession>A0ABV0RAN9</accession>
<organism evidence="7 8">
    <name type="scientific">Xenoophorus captivus</name>
    <dbReference type="NCBI Taxonomy" id="1517983"/>
    <lineage>
        <taxon>Eukaryota</taxon>
        <taxon>Metazoa</taxon>
        <taxon>Chordata</taxon>
        <taxon>Craniata</taxon>
        <taxon>Vertebrata</taxon>
        <taxon>Euteleostomi</taxon>
        <taxon>Actinopterygii</taxon>
        <taxon>Neopterygii</taxon>
        <taxon>Teleostei</taxon>
        <taxon>Neoteleostei</taxon>
        <taxon>Acanthomorphata</taxon>
        <taxon>Ovalentaria</taxon>
        <taxon>Atherinomorphae</taxon>
        <taxon>Cyprinodontiformes</taxon>
        <taxon>Goodeidae</taxon>
        <taxon>Xenoophorus</taxon>
    </lineage>
</organism>
<dbReference type="PANTHER" id="PTHR12011">
    <property type="entry name" value="ADHESION G-PROTEIN COUPLED RECEPTOR"/>
    <property type="match status" value="1"/>
</dbReference>
<dbReference type="Pfam" id="PF01825">
    <property type="entry name" value="GPS"/>
    <property type="match status" value="1"/>
</dbReference>
<evidence type="ECO:0000259" key="6">
    <source>
        <dbReference type="PROSITE" id="PS50221"/>
    </source>
</evidence>
<dbReference type="EMBL" id="JAHRIN010042016">
    <property type="protein sequence ID" value="MEQ2205218.1"/>
    <property type="molecule type" value="Genomic_DNA"/>
</dbReference>
<dbReference type="InterPro" id="IPR046338">
    <property type="entry name" value="GAIN_dom_sf"/>
</dbReference>
<protein>
    <submittedName>
        <fullName evidence="7">Adhesion G protein-coupled receptor L3</fullName>
    </submittedName>
</protein>
<gene>
    <name evidence="7" type="primary">ADGRL3_8</name>
    <name evidence="7" type="ORF">XENOCAPTIV_022403</name>
</gene>
<keyword evidence="5" id="KW-1015">Disulfide bond</keyword>
<evidence type="ECO:0000256" key="5">
    <source>
        <dbReference type="ARBA" id="ARBA00023157"/>
    </source>
</evidence>
<evidence type="ECO:0000256" key="2">
    <source>
        <dbReference type="ARBA" id="ARBA00022692"/>
    </source>
</evidence>
<reference evidence="7 8" key="1">
    <citation type="submission" date="2021-06" db="EMBL/GenBank/DDBJ databases">
        <authorList>
            <person name="Palmer J.M."/>
        </authorList>
    </citation>
    <scope>NUCLEOTIDE SEQUENCE [LARGE SCALE GENOMIC DNA]</scope>
    <source>
        <strain evidence="7 8">XC_2019</strain>
        <tissue evidence="7">Muscle</tissue>
    </source>
</reference>
<name>A0ABV0RAN9_9TELE</name>
<dbReference type="InterPro" id="IPR057244">
    <property type="entry name" value="GAIN_B"/>
</dbReference>
<keyword evidence="8" id="KW-1185">Reference proteome</keyword>
<dbReference type="InterPro" id="IPR000203">
    <property type="entry name" value="GPS"/>
</dbReference>
<dbReference type="Gene3D" id="2.60.220.50">
    <property type="match status" value="2"/>
</dbReference>
<feature type="domain" description="GAIN-B" evidence="6">
    <location>
        <begin position="1"/>
        <end position="108"/>
    </location>
</feature>
<comment type="subcellular location">
    <subcellularLocation>
        <location evidence="1">Membrane</location>
    </subcellularLocation>
</comment>
<dbReference type="PANTHER" id="PTHR12011:SF60">
    <property type="entry name" value="ADHESION G PROTEIN-COUPLED RECEPTOR L3"/>
    <property type="match status" value="1"/>
</dbReference>
<evidence type="ECO:0000256" key="4">
    <source>
        <dbReference type="ARBA" id="ARBA00023136"/>
    </source>
</evidence>
<sequence length="136" mass="15120">MPTCLLTGEIRMAFVLYRNLGSYLPTENASVRLSSEAVYPNYSVIVNSPVITASINKESNKVYLSDPVVFTVQHLQDCRLLTTNRTHTSCSCTHLTSFAVLMAHVEVKVCPFFLLLLRKPVRAEGRVVGGQLFIIS</sequence>
<keyword evidence="2" id="KW-0812">Transmembrane</keyword>
<evidence type="ECO:0000256" key="3">
    <source>
        <dbReference type="ARBA" id="ARBA00022989"/>
    </source>
</evidence>
<keyword evidence="3" id="KW-1133">Transmembrane helix</keyword>
<proteinExistence type="predicted"/>